<evidence type="ECO:0000256" key="1">
    <source>
        <dbReference type="SAM" id="MobiDB-lite"/>
    </source>
</evidence>
<sequence>MAGAVSEIGDAPAKRGEAIAQPVECNQTDSTITCCLKKNPGQYERCGAVAPRQAPKRAPKQEPKNGPDALPPLTDLSPEELRERTKKCLDYWNQCIAQGGEYEKRGQHGQTICRACYQQCRATGHWPEKVNDIECLGGF</sequence>
<dbReference type="EMBL" id="JAXIVS010000008">
    <property type="protein sequence ID" value="MDY7229575.1"/>
    <property type="molecule type" value="Genomic_DNA"/>
</dbReference>
<gene>
    <name evidence="2" type="ORF">SYV04_24495</name>
</gene>
<feature type="region of interest" description="Disordered" evidence="1">
    <location>
        <begin position="1"/>
        <end position="21"/>
    </location>
</feature>
<name>A0ABU5H8D9_9BACT</name>
<keyword evidence="3" id="KW-1185">Reference proteome</keyword>
<proteinExistence type="predicted"/>
<evidence type="ECO:0000313" key="3">
    <source>
        <dbReference type="Proteomes" id="UP001291309"/>
    </source>
</evidence>
<feature type="region of interest" description="Disordered" evidence="1">
    <location>
        <begin position="47"/>
        <end position="78"/>
    </location>
</feature>
<comment type="caution">
    <text evidence="2">The sequence shown here is derived from an EMBL/GenBank/DDBJ whole genome shotgun (WGS) entry which is preliminary data.</text>
</comment>
<evidence type="ECO:0000313" key="2">
    <source>
        <dbReference type="EMBL" id="MDY7229575.1"/>
    </source>
</evidence>
<accession>A0ABU5H8D9</accession>
<reference evidence="2 3" key="1">
    <citation type="submission" date="2023-12" db="EMBL/GenBank/DDBJ databases">
        <title>the genome sequence of Hyalangium sp. s54d21.</title>
        <authorList>
            <person name="Zhang X."/>
        </authorList>
    </citation>
    <scope>NUCLEOTIDE SEQUENCE [LARGE SCALE GENOMIC DNA]</scope>
    <source>
        <strain evidence="3">s54d21</strain>
    </source>
</reference>
<protein>
    <submittedName>
        <fullName evidence="2">Uncharacterized protein</fullName>
    </submittedName>
</protein>
<dbReference type="RefSeq" id="WP_321548295.1">
    <property type="nucleotide sequence ID" value="NZ_JAXIVS010000008.1"/>
</dbReference>
<organism evidence="2 3">
    <name type="scientific">Hyalangium rubrum</name>
    <dbReference type="NCBI Taxonomy" id="3103134"/>
    <lineage>
        <taxon>Bacteria</taxon>
        <taxon>Pseudomonadati</taxon>
        <taxon>Myxococcota</taxon>
        <taxon>Myxococcia</taxon>
        <taxon>Myxococcales</taxon>
        <taxon>Cystobacterineae</taxon>
        <taxon>Archangiaceae</taxon>
        <taxon>Hyalangium</taxon>
    </lineage>
</organism>
<dbReference type="Proteomes" id="UP001291309">
    <property type="component" value="Unassembled WGS sequence"/>
</dbReference>